<dbReference type="InterPro" id="IPR050621">
    <property type="entry name" value="Tudor_domain_containing"/>
</dbReference>
<evidence type="ECO:0000256" key="6">
    <source>
        <dbReference type="ARBA" id="ARBA00022737"/>
    </source>
</evidence>
<dbReference type="SUPFAM" id="SSF63748">
    <property type="entry name" value="Tudor/PWWP/MBT"/>
    <property type="match status" value="1"/>
</dbReference>
<gene>
    <name evidence="12" type="ORF">GDO54_016334</name>
</gene>
<dbReference type="InterPro" id="IPR037982">
    <property type="entry name" value="TDRD5_LOTUS_2"/>
</dbReference>
<evidence type="ECO:0000256" key="4">
    <source>
        <dbReference type="ARBA" id="ARBA00022473"/>
    </source>
</evidence>
<dbReference type="GO" id="GO:0007281">
    <property type="term" value="P:germ cell development"/>
    <property type="evidence" value="ECO:0007669"/>
    <property type="project" value="InterPro"/>
</dbReference>
<feature type="domain" description="HTH OST-type" evidence="11">
    <location>
        <begin position="122"/>
        <end position="198"/>
    </location>
</feature>
<organism evidence="12 13">
    <name type="scientific">Pyxicephalus adspersus</name>
    <name type="common">African bullfrog</name>
    <dbReference type="NCBI Taxonomy" id="30357"/>
    <lineage>
        <taxon>Eukaryota</taxon>
        <taxon>Metazoa</taxon>
        <taxon>Chordata</taxon>
        <taxon>Craniata</taxon>
        <taxon>Vertebrata</taxon>
        <taxon>Euteleostomi</taxon>
        <taxon>Amphibia</taxon>
        <taxon>Batrachia</taxon>
        <taxon>Anura</taxon>
        <taxon>Neobatrachia</taxon>
        <taxon>Ranoidea</taxon>
        <taxon>Pyxicephalidae</taxon>
        <taxon>Pyxicephalinae</taxon>
        <taxon>Pyxicephalus</taxon>
    </lineage>
</organism>
<dbReference type="AlphaFoldDB" id="A0AAV2ZUC4"/>
<accession>A0AAV2ZUC4</accession>
<keyword evidence="4" id="KW-0217">Developmental protein</keyword>
<evidence type="ECO:0000256" key="8">
    <source>
        <dbReference type="ARBA" id="ARBA00022871"/>
    </source>
</evidence>
<keyword evidence="5" id="KW-0963">Cytoplasm</keyword>
<dbReference type="InterPro" id="IPR002999">
    <property type="entry name" value="Tudor"/>
</dbReference>
<evidence type="ECO:0000256" key="9">
    <source>
        <dbReference type="SAM" id="MobiDB-lite"/>
    </source>
</evidence>
<dbReference type="PROSITE" id="PS50304">
    <property type="entry name" value="TUDOR"/>
    <property type="match status" value="1"/>
</dbReference>
<evidence type="ECO:0000259" key="10">
    <source>
        <dbReference type="PROSITE" id="PS50304"/>
    </source>
</evidence>
<feature type="region of interest" description="Disordered" evidence="9">
    <location>
        <begin position="321"/>
        <end position="350"/>
    </location>
</feature>
<dbReference type="EMBL" id="DYDO01000009">
    <property type="protein sequence ID" value="DBA18039.1"/>
    <property type="molecule type" value="Genomic_DNA"/>
</dbReference>
<dbReference type="Pfam" id="PF00567">
    <property type="entry name" value="TUDOR"/>
    <property type="match status" value="1"/>
</dbReference>
<dbReference type="GO" id="GO:0005737">
    <property type="term" value="C:cytoplasm"/>
    <property type="evidence" value="ECO:0007669"/>
    <property type="project" value="UniProtKB-SubCell"/>
</dbReference>
<comment type="subcellular location">
    <subcellularLocation>
        <location evidence="1">Cytoplasm</location>
    </subcellularLocation>
</comment>
<proteinExistence type="inferred from homology"/>
<dbReference type="GO" id="GO:0007283">
    <property type="term" value="P:spermatogenesis"/>
    <property type="evidence" value="ECO:0007669"/>
    <property type="project" value="UniProtKB-KW"/>
</dbReference>
<dbReference type="Pfam" id="PF12872">
    <property type="entry name" value="OST-HTH"/>
    <property type="match status" value="3"/>
</dbReference>
<sequence length="1007" mass="109617">MDKYQMIERLKKDLRSLLIASKHGLSIKELEHDYRMLVGSPLPVKSVGYRSTMEMVQDMADVVTIQTKADGTINLTGVVNEETKGVAELVSRQKSSSKVKTTNRRGITKPRYHMDLVRRGRIAPVLPASLKSELRDLLSISPLLVSQLETAFYNRFGHSFQYTRYGFYSLLEVLASLSDMVKVTQTRAGSLLMLKTPYNNNTFIGLSSKPVINWSYYPVTPVESPGPCSISRDKEQYSKTKPSKGVSLSATTFATSQLTGPTAASSATVSSIFPKPASTATVSSIGPMPAPTAIVSSIGPKPASTATVSSVGPQPAFIATVSSVSPKPSSSPTVSSIGPKPASSNAVSCAGPRLESSASVLFTGPKPAPFATAPYAAPTPTSASATTMSSGPTPLFSATSPFTCSTAKSAAAPSTGSTPASSATVFSVSPNPGSSKSVLSLGSTPASSATDLFIDFNASSKTVLKPATVPASAYVMPSGSKPATFAIAPSTGPTILDKLFQAAEAEFYASKSNKNVNKNFKTGDSALMETTKSMSCSFPPAEMQDTSGNLLESSPVVETATAEMTCLSTGDSKVNRVKPSMEFSLHEKLDESLRLCLSQKNAGSVLSPELRQQIKNVVNRYAEGLSISKLSDLYKQHIGKNLPFRELGFMSVVDMVGSLGDTLHLENTKDGDWLLFDAEKNCKQNEQEIPLDAVRKQKLHCLPCMNQGSIFGAIVENMASPSEFYIRCYSKDTSEKLEDMMIEMRHCYSNVSDRYVVPDDSVSVGEIYAVCVAGDVWWYRVIVHHIISSEDVKVYYPDFGNLAIVKRKWLRFLKAIYMKLPAQAVPSSLCFVKPAQDQWSNEAMKIFKQYCMSGPLVAIVMHYVLGRLCLLLCDTATDDDVYLHQVLVNQGLAHLIEGPEFYKATCQYFLTYVYFCELKPMLVFFIKDLQNYDTFVNYLSQHSEQPEEESCDPTDPSENNTVPFVNEEAAIIQIVCGCQCWHEIDLTTPSLNFPTKPKTSKSTFLFR</sequence>
<keyword evidence="6" id="KW-0677">Repeat</keyword>
<feature type="compositionally biased region" description="Low complexity" evidence="9">
    <location>
        <begin position="408"/>
        <end position="424"/>
    </location>
</feature>
<feature type="domain" description="HTH OST-type" evidence="11">
    <location>
        <begin position="6"/>
        <end position="79"/>
    </location>
</feature>
<evidence type="ECO:0000313" key="12">
    <source>
        <dbReference type="EMBL" id="DBA18039.1"/>
    </source>
</evidence>
<dbReference type="InterPro" id="IPR025605">
    <property type="entry name" value="OST-HTH/LOTUS_dom"/>
</dbReference>
<evidence type="ECO:0000259" key="11">
    <source>
        <dbReference type="PROSITE" id="PS51644"/>
    </source>
</evidence>
<protein>
    <recommendedName>
        <fullName evidence="3">Tudor domain-containing protein 5</fullName>
    </recommendedName>
</protein>
<dbReference type="PROSITE" id="PS51644">
    <property type="entry name" value="HTH_OST"/>
    <property type="match status" value="3"/>
</dbReference>
<evidence type="ECO:0000313" key="13">
    <source>
        <dbReference type="Proteomes" id="UP001181693"/>
    </source>
</evidence>
<dbReference type="Gene3D" id="2.30.30.140">
    <property type="match status" value="1"/>
</dbReference>
<feature type="domain" description="Tudor" evidence="10">
    <location>
        <begin position="761"/>
        <end position="820"/>
    </location>
</feature>
<dbReference type="Gene3D" id="2.40.50.90">
    <property type="match status" value="1"/>
</dbReference>
<keyword evidence="13" id="KW-1185">Reference proteome</keyword>
<evidence type="ECO:0000256" key="1">
    <source>
        <dbReference type="ARBA" id="ARBA00004496"/>
    </source>
</evidence>
<name>A0AAV2ZUC4_PYXAD</name>
<keyword evidence="7" id="KW-0221">Differentiation</keyword>
<dbReference type="PANTHER" id="PTHR22948:SF19">
    <property type="entry name" value="TUDOR DOMAIN-CONTAINING PROTEIN 5"/>
    <property type="match status" value="1"/>
</dbReference>
<evidence type="ECO:0000256" key="3">
    <source>
        <dbReference type="ARBA" id="ARBA00013420"/>
    </source>
</evidence>
<comment type="similarity">
    <text evidence="2">Belongs to the TDRD5 family.</text>
</comment>
<evidence type="ECO:0000256" key="7">
    <source>
        <dbReference type="ARBA" id="ARBA00022782"/>
    </source>
</evidence>
<dbReference type="Gene3D" id="3.30.420.610">
    <property type="entry name" value="LOTUS domain-like"/>
    <property type="match status" value="3"/>
</dbReference>
<evidence type="ECO:0000256" key="2">
    <source>
        <dbReference type="ARBA" id="ARBA00010384"/>
    </source>
</evidence>
<reference evidence="12" key="1">
    <citation type="thesis" date="2020" institute="ProQuest LLC" country="789 East Eisenhower Parkway, Ann Arbor, MI, USA">
        <title>Comparative Genomics and Chromosome Evolution.</title>
        <authorList>
            <person name="Mudd A.B."/>
        </authorList>
    </citation>
    <scope>NUCLEOTIDE SEQUENCE</scope>
    <source>
        <strain evidence="12">1538</strain>
        <tissue evidence="12">Blood</tissue>
    </source>
</reference>
<feature type="region of interest" description="Disordered" evidence="9">
    <location>
        <begin position="408"/>
        <end position="427"/>
    </location>
</feature>
<keyword evidence="8" id="KW-0744">Spermatogenesis</keyword>
<dbReference type="InterPro" id="IPR035437">
    <property type="entry name" value="SNase_OB-fold_sf"/>
</dbReference>
<feature type="domain" description="HTH OST-type" evidence="11">
    <location>
        <begin position="606"/>
        <end position="679"/>
    </location>
</feature>
<comment type="caution">
    <text evidence="12">The sequence shown here is derived from an EMBL/GenBank/DDBJ whole genome shotgun (WGS) entry which is preliminary data.</text>
</comment>
<dbReference type="CDD" id="cd09975">
    <property type="entry name" value="LOTUS_2_TDRD5"/>
    <property type="match status" value="1"/>
</dbReference>
<evidence type="ECO:0000256" key="5">
    <source>
        <dbReference type="ARBA" id="ARBA00022490"/>
    </source>
</evidence>
<dbReference type="PANTHER" id="PTHR22948">
    <property type="entry name" value="TUDOR DOMAIN CONTAINING PROTEIN"/>
    <property type="match status" value="1"/>
</dbReference>
<dbReference type="CDD" id="cd20419">
    <property type="entry name" value="Tudor_TDRD5"/>
    <property type="match status" value="1"/>
</dbReference>
<dbReference type="Proteomes" id="UP001181693">
    <property type="component" value="Unassembled WGS sequence"/>
</dbReference>
<dbReference type="InterPro" id="IPR041966">
    <property type="entry name" value="LOTUS-like"/>
</dbReference>
<feature type="compositionally biased region" description="Low complexity" evidence="9">
    <location>
        <begin position="321"/>
        <end position="336"/>
    </location>
</feature>